<feature type="transmembrane region" description="Helical" evidence="1">
    <location>
        <begin position="162"/>
        <end position="184"/>
    </location>
</feature>
<dbReference type="STRING" id="69332.A0A388M3D2"/>
<dbReference type="OMA" id="ILWHSSK"/>
<sequence>MDRQQRVLLVALWGSLLLLSVSVAAAAAAGAQNSAFLVVDKRVTLKRMKDAEKVTVSFGIHNMGGGIAYDVTLTDSEWPESSFELLSGNISTSWVQLEGGAVVEHSFVLKTTTKGPFVTLPATVTYRLASKSTPQTAKSTPVPTLDLLGDREPEVLVDIKTLVINAAPLTSAIAIVAGVIYIIFAPSRPTSKYSAGSKKRR</sequence>
<evidence type="ECO:0000313" key="3">
    <source>
        <dbReference type="EMBL" id="GBG89090.1"/>
    </source>
</evidence>
<evidence type="ECO:0000256" key="2">
    <source>
        <dbReference type="SAM" id="SignalP"/>
    </source>
</evidence>
<dbReference type="PANTHER" id="PTHR12861">
    <property type="entry name" value="TRANSLOCON-ASSOCIATED PROTEIN, BETA SUBUNIT PRECURSOR TRAP-BETA SIGNAL SEQUENCE RECEPTOR BETA SUBUNIT"/>
    <property type="match status" value="1"/>
</dbReference>
<name>A0A388M3D2_CHABU</name>
<dbReference type="Gramene" id="GBG89090">
    <property type="protein sequence ID" value="GBG89090"/>
    <property type="gene ID" value="CBR_g48800"/>
</dbReference>
<gene>
    <name evidence="3" type="ORF">CBR_g48800</name>
</gene>
<dbReference type="EMBL" id="BFEA01000715">
    <property type="protein sequence ID" value="GBG89090.1"/>
    <property type="molecule type" value="Genomic_DNA"/>
</dbReference>
<proteinExistence type="predicted"/>
<keyword evidence="4" id="KW-1185">Reference proteome</keyword>
<protein>
    <recommendedName>
        <fullName evidence="5">Translocon-associated protein subunit beta</fullName>
    </recommendedName>
</protein>
<dbReference type="GO" id="GO:0005783">
    <property type="term" value="C:endoplasmic reticulum"/>
    <property type="evidence" value="ECO:0007669"/>
    <property type="project" value="TreeGrafter"/>
</dbReference>
<evidence type="ECO:0000313" key="4">
    <source>
        <dbReference type="Proteomes" id="UP000265515"/>
    </source>
</evidence>
<keyword evidence="1" id="KW-0812">Transmembrane</keyword>
<keyword evidence="1" id="KW-0472">Membrane</keyword>
<dbReference type="AlphaFoldDB" id="A0A388M3D2"/>
<keyword evidence="1" id="KW-1133">Transmembrane helix</keyword>
<reference evidence="3 4" key="1">
    <citation type="journal article" date="2018" name="Cell">
        <title>The Chara Genome: Secondary Complexity and Implications for Plant Terrestrialization.</title>
        <authorList>
            <person name="Nishiyama T."/>
            <person name="Sakayama H."/>
            <person name="Vries J.D."/>
            <person name="Buschmann H."/>
            <person name="Saint-Marcoux D."/>
            <person name="Ullrich K.K."/>
            <person name="Haas F.B."/>
            <person name="Vanderstraeten L."/>
            <person name="Becker D."/>
            <person name="Lang D."/>
            <person name="Vosolsobe S."/>
            <person name="Rombauts S."/>
            <person name="Wilhelmsson P.K.I."/>
            <person name="Janitza P."/>
            <person name="Kern R."/>
            <person name="Heyl A."/>
            <person name="Rumpler F."/>
            <person name="Villalobos L.I.A.C."/>
            <person name="Clay J.M."/>
            <person name="Skokan R."/>
            <person name="Toyoda A."/>
            <person name="Suzuki Y."/>
            <person name="Kagoshima H."/>
            <person name="Schijlen E."/>
            <person name="Tajeshwar N."/>
            <person name="Catarino B."/>
            <person name="Hetherington A.J."/>
            <person name="Saltykova A."/>
            <person name="Bonnot C."/>
            <person name="Breuninger H."/>
            <person name="Symeonidi A."/>
            <person name="Radhakrishnan G.V."/>
            <person name="Van Nieuwerburgh F."/>
            <person name="Deforce D."/>
            <person name="Chang C."/>
            <person name="Karol K.G."/>
            <person name="Hedrich R."/>
            <person name="Ulvskov P."/>
            <person name="Glockner G."/>
            <person name="Delwiche C.F."/>
            <person name="Petrasek J."/>
            <person name="Van de Peer Y."/>
            <person name="Friml J."/>
            <person name="Beilby M."/>
            <person name="Dolan L."/>
            <person name="Kohara Y."/>
            <person name="Sugano S."/>
            <person name="Fujiyama A."/>
            <person name="Delaux P.-M."/>
            <person name="Quint M."/>
            <person name="TheiBen G."/>
            <person name="Hagemann M."/>
            <person name="Harholt J."/>
            <person name="Dunand C."/>
            <person name="Zachgo S."/>
            <person name="Langdale J."/>
            <person name="Maumus F."/>
            <person name="Straeten D.V.D."/>
            <person name="Gould S.B."/>
            <person name="Rensing S.A."/>
        </authorList>
    </citation>
    <scope>NUCLEOTIDE SEQUENCE [LARGE SCALE GENOMIC DNA]</scope>
    <source>
        <strain evidence="3 4">S276</strain>
    </source>
</reference>
<evidence type="ECO:0000256" key="1">
    <source>
        <dbReference type="SAM" id="Phobius"/>
    </source>
</evidence>
<organism evidence="3 4">
    <name type="scientific">Chara braunii</name>
    <name type="common">Braun's stonewort</name>
    <dbReference type="NCBI Taxonomy" id="69332"/>
    <lineage>
        <taxon>Eukaryota</taxon>
        <taxon>Viridiplantae</taxon>
        <taxon>Streptophyta</taxon>
        <taxon>Charophyceae</taxon>
        <taxon>Charales</taxon>
        <taxon>Characeae</taxon>
        <taxon>Chara</taxon>
    </lineage>
</organism>
<feature type="signal peptide" evidence="2">
    <location>
        <begin position="1"/>
        <end position="26"/>
    </location>
</feature>
<feature type="chain" id="PRO_5017252411" description="Translocon-associated protein subunit beta" evidence="2">
    <location>
        <begin position="27"/>
        <end position="201"/>
    </location>
</feature>
<keyword evidence="2" id="KW-0732">Signal</keyword>
<dbReference type="PANTHER" id="PTHR12861:SF3">
    <property type="entry name" value="TRANSLOCON-ASSOCIATED PROTEIN SUBUNIT BETA"/>
    <property type="match status" value="1"/>
</dbReference>
<comment type="caution">
    <text evidence="3">The sequence shown here is derived from an EMBL/GenBank/DDBJ whole genome shotgun (WGS) entry which is preliminary data.</text>
</comment>
<dbReference type="OrthoDB" id="5860827at2759"/>
<accession>A0A388M3D2</accession>
<dbReference type="Proteomes" id="UP000265515">
    <property type="component" value="Unassembled WGS sequence"/>
</dbReference>
<dbReference type="Pfam" id="PF05753">
    <property type="entry name" value="TRAP_beta"/>
    <property type="match status" value="1"/>
</dbReference>
<evidence type="ECO:0008006" key="5">
    <source>
        <dbReference type="Google" id="ProtNLM"/>
    </source>
</evidence>